<reference evidence="1 2" key="1">
    <citation type="submission" date="2018-01" db="EMBL/GenBank/DDBJ databases">
        <title>Draft genome sequences of six Vibrio diazotrophicus strains isolated from deep-sea sediments of the Baltic Sea.</title>
        <authorList>
            <person name="Castillo D."/>
            <person name="Vandieken V."/>
            <person name="Chiang O."/>
            <person name="Middelboe M."/>
        </authorList>
    </citation>
    <scope>NUCLEOTIDE SEQUENCE [LARGE SCALE GENOMIC DNA]</scope>
    <source>
        <strain evidence="1 2">60.27F</strain>
    </source>
</reference>
<organism evidence="1 2">
    <name type="scientific">Vibrio diazotrophicus</name>
    <dbReference type="NCBI Taxonomy" id="685"/>
    <lineage>
        <taxon>Bacteria</taxon>
        <taxon>Pseudomonadati</taxon>
        <taxon>Pseudomonadota</taxon>
        <taxon>Gammaproteobacteria</taxon>
        <taxon>Vibrionales</taxon>
        <taxon>Vibrionaceae</taxon>
        <taxon>Vibrio</taxon>
    </lineage>
</organism>
<dbReference type="EMBL" id="POSK01000002">
    <property type="protein sequence ID" value="PNI05978.1"/>
    <property type="molecule type" value="Genomic_DNA"/>
</dbReference>
<protein>
    <recommendedName>
        <fullName evidence="3">Peptidase M15A C-terminal domain-containing protein</fullName>
    </recommendedName>
</protein>
<accession>A0A2J8I639</accession>
<evidence type="ECO:0000313" key="2">
    <source>
        <dbReference type="Proteomes" id="UP000236449"/>
    </source>
</evidence>
<evidence type="ECO:0008006" key="3">
    <source>
        <dbReference type="Google" id="ProtNLM"/>
    </source>
</evidence>
<proteinExistence type="predicted"/>
<dbReference type="OrthoDB" id="450621at2"/>
<evidence type="ECO:0000313" key="1">
    <source>
        <dbReference type="EMBL" id="PNI05978.1"/>
    </source>
</evidence>
<gene>
    <name evidence="1" type="ORF">C1N32_02995</name>
</gene>
<comment type="caution">
    <text evidence="1">The sequence shown here is derived from an EMBL/GenBank/DDBJ whole genome shotgun (WGS) entry which is preliminary data.</text>
</comment>
<sequence>MDVINWYLTKHSDYQGSNTPSSASLMQLEVLEQNILTPIHNSLGTPRLTYGFTSHPLLRHILKHSPGDMAPDIDQHASMEVNSRGNRICKRDGAACDFYVEGFEQRMHEVAKFICKNLEFDRLYFYGVDKPLHISIGPDNSRYALIRKTRSDGVRVNGRSAKGAATPTLFDDL</sequence>
<dbReference type="SUPFAM" id="SSF55166">
    <property type="entry name" value="Hedgehog/DD-peptidase"/>
    <property type="match status" value="1"/>
</dbReference>
<dbReference type="Proteomes" id="UP000236449">
    <property type="component" value="Unassembled WGS sequence"/>
</dbReference>
<dbReference type="RefSeq" id="WP_102965367.1">
    <property type="nucleotide sequence ID" value="NZ_POSK01000002.1"/>
</dbReference>
<dbReference type="AlphaFoldDB" id="A0A2J8I639"/>
<name>A0A2J8I639_VIBDI</name>
<dbReference type="InterPro" id="IPR009045">
    <property type="entry name" value="Zn_M74/Hedgehog-like"/>
</dbReference>